<feature type="chain" id="PRO_5001592935" evidence="2">
    <location>
        <begin position="27"/>
        <end position="158"/>
    </location>
</feature>
<name>A0A060ZET4_ONCMY</name>
<feature type="signal peptide" evidence="2">
    <location>
        <begin position="1"/>
        <end position="26"/>
    </location>
</feature>
<evidence type="ECO:0000313" key="3">
    <source>
        <dbReference type="EMBL" id="CDR03611.1"/>
    </source>
</evidence>
<keyword evidence="2" id="KW-0732">Signal</keyword>
<dbReference type="Proteomes" id="UP000193380">
    <property type="component" value="Unassembled WGS sequence"/>
</dbReference>
<reference evidence="3" key="2">
    <citation type="submission" date="2014-03" db="EMBL/GenBank/DDBJ databases">
        <authorList>
            <person name="Genoscope - CEA"/>
        </authorList>
    </citation>
    <scope>NUCLEOTIDE SEQUENCE</scope>
</reference>
<dbReference type="PaxDb" id="8022-A0A060ZET4"/>
<proteinExistence type="predicted"/>
<dbReference type="EMBL" id="FR966883">
    <property type="protein sequence ID" value="CDR03611.1"/>
    <property type="molecule type" value="Genomic_DNA"/>
</dbReference>
<evidence type="ECO:0000256" key="1">
    <source>
        <dbReference type="SAM" id="Phobius"/>
    </source>
</evidence>
<evidence type="ECO:0000313" key="4">
    <source>
        <dbReference type="Proteomes" id="UP000193380"/>
    </source>
</evidence>
<dbReference type="STRING" id="8022.A0A060ZET4"/>
<keyword evidence="1" id="KW-0472">Membrane</keyword>
<reference evidence="3" key="1">
    <citation type="journal article" date="2014" name="Nat. Commun.">
        <title>The rainbow trout genome provides novel insights into evolution after whole-genome duplication in vertebrates.</title>
        <authorList>
            <person name="Berthelot C."/>
            <person name="Brunet F."/>
            <person name="Chalopin D."/>
            <person name="Juanchich A."/>
            <person name="Bernard M."/>
            <person name="Noel B."/>
            <person name="Bento P."/>
            <person name="Da Silva C."/>
            <person name="Labadie K."/>
            <person name="Alberti A."/>
            <person name="Aury J.M."/>
            <person name="Louis A."/>
            <person name="Dehais P."/>
            <person name="Bardou P."/>
            <person name="Montfort J."/>
            <person name="Klopp C."/>
            <person name="Cabau C."/>
            <person name="Gaspin C."/>
            <person name="Thorgaard G.H."/>
            <person name="Boussaha M."/>
            <person name="Quillet E."/>
            <person name="Guyomard R."/>
            <person name="Galiana D."/>
            <person name="Bobe J."/>
            <person name="Volff J.N."/>
            <person name="Genet C."/>
            <person name="Wincker P."/>
            <person name="Jaillon O."/>
            <person name="Roest Crollius H."/>
            <person name="Guiguen Y."/>
        </authorList>
    </citation>
    <scope>NUCLEOTIDE SEQUENCE [LARGE SCALE GENOMIC DNA]</scope>
</reference>
<accession>A0A060ZET4</accession>
<protein>
    <submittedName>
        <fullName evidence="3">Uncharacterized protein</fullName>
    </submittedName>
</protein>
<keyword evidence="1" id="KW-1133">Transmembrane helix</keyword>
<sequence length="158" mass="17310">LLCLSLSPLLSLSLCLSLCALSHIQCYCIVLLSKVLNYVCVSLSAPQGYSTLPGYGNSYNNGKEAVRPITIWKGNSYTTISARDPAFSGKDSGKGDSDFNDSDSDISGTDLKKEGVPVHPMGCHSGKRHLYFFIIITIIVIRMKSVCMEFCFCVWSHK</sequence>
<feature type="non-terminal residue" evidence="3">
    <location>
        <position position="1"/>
    </location>
</feature>
<keyword evidence="1" id="KW-0812">Transmembrane</keyword>
<evidence type="ECO:0000256" key="2">
    <source>
        <dbReference type="SAM" id="SignalP"/>
    </source>
</evidence>
<organism evidence="3 4">
    <name type="scientific">Oncorhynchus mykiss</name>
    <name type="common">Rainbow trout</name>
    <name type="synonym">Salmo gairdneri</name>
    <dbReference type="NCBI Taxonomy" id="8022"/>
    <lineage>
        <taxon>Eukaryota</taxon>
        <taxon>Metazoa</taxon>
        <taxon>Chordata</taxon>
        <taxon>Craniata</taxon>
        <taxon>Vertebrata</taxon>
        <taxon>Euteleostomi</taxon>
        <taxon>Actinopterygii</taxon>
        <taxon>Neopterygii</taxon>
        <taxon>Teleostei</taxon>
        <taxon>Protacanthopterygii</taxon>
        <taxon>Salmoniformes</taxon>
        <taxon>Salmonidae</taxon>
        <taxon>Salmoninae</taxon>
        <taxon>Oncorhynchus</taxon>
    </lineage>
</organism>
<dbReference type="AlphaFoldDB" id="A0A060ZET4"/>
<feature type="transmembrane region" description="Helical" evidence="1">
    <location>
        <begin position="130"/>
        <end position="155"/>
    </location>
</feature>
<gene>
    <name evidence="3" type="ORF">GSONMT00005415001</name>
</gene>